<dbReference type="InterPro" id="IPR034213">
    <property type="entry name" value="S8_Vpr-like"/>
</dbReference>
<dbReference type="Gene3D" id="3.40.50.200">
    <property type="entry name" value="Peptidase S8/S53 domain"/>
    <property type="match status" value="2"/>
</dbReference>
<keyword evidence="4" id="KW-0732">Signal</keyword>
<evidence type="ECO:0000256" key="9">
    <source>
        <dbReference type="SAM" id="MobiDB-lite"/>
    </source>
</evidence>
<evidence type="ECO:0000313" key="13">
    <source>
        <dbReference type="Proteomes" id="UP000597761"/>
    </source>
</evidence>
<keyword evidence="6 7" id="KW-0720">Serine protease</keyword>
<organism evidence="12 13">
    <name type="scientific">Tersicoccus solisilvae</name>
    <dbReference type="NCBI Taxonomy" id="1882339"/>
    <lineage>
        <taxon>Bacteria</taxon>
        <taxon>Bacillati</taxon>
        <taxon>Actinomycetota</taxon>
        <taxon>Actinomycetes</taxon>
        <taxon>Micrococcales</taxon>
        <taxon>Micrococcaceae</taxon>
        <taxon>Tersicoccus</taxon>
    </lineage>
</organism>
<dbReference type="InterPro" id="IPR003137">
    <property type="entry name" value="PA_domain"/>
</dbReference>
<dbReference type="InterPro" id="IPR022398">
    <property type="entry name" value="Peptidase_S8_His-AS"/>
</dbReference>
<accession>A0ABQ1P7F9</accession>
<sequence length="1329" mass="134947">MADQKSDPTTPAPGLKSQPVKATKISPRLASASGQISVFVQFTGQGAFDRTQPVAVKRGTQKPLAKAAEVRSIRASIQAAGRAAASAAGAQTLYTTTNTIPGVALRGDAAALRALAQQANVVKITPIVTKKVNNKGTDIDTRALDSWVQQKATGEGTTIAVIDTGIDYTHTDFGGPGTAAAFTQAKGSSTVPAGLFDGRKFAGGYDLVGDDYNADPDDPAYQPVPKPDGNPLDCNGHGSHVAGTAAGYGVASDGSTFGGGTGNYGALTAATVNAMRIGPGSAPKAKLVGLRVFGCEGSSDVVGDALDRVLDPNGDGDFSDRAQIVNMSLGSDWSPTDDPENAIVDNLTDQNILSVVASGNAGDSYDIGGSPGNARSSLTVANSIGSQVTLDRIDVLAPSGVAGAAQGQYSVNFDYNAAGVTQAQLTGTVIAPPAGTTNPYGCSNADGSNPFPANSLAGKWVWLQWEDASGTFPCGSVARFNNAQAAGAKGVVLDSPRDVFDAGISGNATIPGVQLNRTSSDKLRPAATAGTLQVRLSPDYIGTADGPSGQKDQLNSSSSRGVHGSNGIVKPDVAAAGTLIGSAAVGSGNKPNVKTGTSMATPHVAGIAALVRGKYPFLTATQTKALVMNTANRDVVTADGAVYGPNRVGSGRVDALDALNSPAYAFAAADPTLTSVSFGVLEVADQPVTVTKNVTVRNNTTTAITYAAAYRASSTVPGVTYTVPASVAVPAAGSATVPVTMTISDPKALAKSKDPSLEAVQGGVTRQFMAEAAGRLTLTAAGKPSLRVPVYASVKPVSAMSAGTVAFGADPTSTLVPLSGRGTTQSGFNAVVGGFQLGAGSTRLPASTQPQRDVVDLQYVGANSSVPAVAAAKGDVAENGVVNFGISTWANAPALAANTEFDVEVDTNRDGKADFLTVLTRLTDVDLAVASTYEIVNGKLSADPVDLQAVNGQTGEVDTNTFDTNAFSLPVRAAAFKLDLTKSAPVQYRVSTFNGYSSAAIDSTSWIAYNLTQPNVAFGNADGSVLFADVPGTGLPAQRTAAGASTQALFLHLHNATGDLSGKGTDDGGKAQVVPVTVTSAPPAATPSIPSRSTVTTVDRSGRLLAYPATGTGKLGTPKDIMPGSNWSTVVSTTVIDWNQDGVLDIVSHWKSGVVAVYTGKSGGGFNAGATVATGWTGWTVVAAAGANGRPGLYTIETNGDLRFRGTGSTGKLAASGVRIGGGWKGFELTPADFDRNGTTDLLARNTQGHLLVYKASSTGLASAPAKDIGKAWDTMSSIVAREGFTGSGSLSVLGIDRDGNLRNYRVVNQSLATPDRVGGGWTGYRLSE</sequence>
<dbReference type="InterPro" id="IPR023827">
    <property type="entry name" value="Peptidase_S8_Asp-AS"/>
</dbReference>
<dbReference type="PROSITE" id="PS00137">
    <property type="entry name" value="SUBTILASE_HIS"/>
    <property type="match status" value="1"/>
</dbReference>
<feature type="active site" description="Charge relay system" evidence="7">
    <location>
        <position position="163"/>
    </location>
</feature>
<proteinExistence type="inferred from homology"/>
<evidence type="ECO:0000256" key="7">
    <source>
        <dbReference type="PROSITE-ProRule" id="PRU01240"/>
    </source>
</evidence>
<feature type="region of interest" description="Disordered" evidence="9">
    <location>
        <begin position="1"/>
        <end position="23"/>
    </location>
</feature>
<feature type="domain" description="PA" evidence="11">
    <location>
        <begin position="426"/>
        <end position="522"/>
    </location>
</feature>
<dbReference type="InterPro" id="IPR000209">
    <property type="entry name" value="Peptidase_S8/S53_dom"/>
</dbReference>
<dbReference type="EMBL" id="BMJI01000008">
    <property type="protein sequence ID" value="GGC90378.1"/>
    <property type="molecule type" value="Genomic_DNA"/>
</dbReference>
<comment type="caution">
    <text evidence="12">The sequence shown here is derived from an EMBL/GenBank/DDBJ whole genome shotgun (WGS) entry which is preliminary data.</text>
</comment>
<gene>
    <name evidence="12" type="ORF">GCM10011512_16640</name>
</gene>
<dbReference type="PRINTS" id="PR00723">
    <property type="entry name" value="SUBTILISIN"/>
</dbReference>
<keyword evidence="3 7" id="KW-0645">Protease</keyword>
<dbReference type="InterPro" id="IPR036852">
    <property type="entry name" value="Peptidase_S8/S53_dom_sf"/>
</dbReference>
<feature type="active site" description="Charge relay system" evidence="7">
    <location>
        <position position="598"/>
    </location>
</feature>
<keyword evidence="2" id="KW-0134">Cell wall</keyword>
<dbReference type="PANTHER" id="PTHR43806">
    <property type="entry name" value="PEPTIDASE S8"/>
    <property type="match status" value="1"/>
</dbReference>
<dbReference type="InterPro" id="IPR050131">
    <property type="entry name" value="Peptidase_S8_subtilisin-like"/>
</dbReference>
<evidence type="ECO:0000259" key="11">
    <source>
        <dbReference type="Pfam" id="PF02225"/>
    </source>
</evidence>
<keyword evidence="5 7" id="KW-0378">Hydrolase</keyword>
<evidence type="ECO:0000256" key="8">
    <source>
        <dbReference type="RuleBase" id="RU003355"/>
    </source>
</evidence>
<feature type="region of interest" description="Disordered" evidence="9">
    <location>
        <begin position="538"/>
        <end position="567"/>
    </location>
</feature>
<reference evidence="13" key="1">
    <citation type="journal article" date="2019" name="Int. J. Syst. Evol. Microbiol.">
        <title>The Global Catalogue of Microorganisms (GCM) 10K type strain sequencing project: providing services to taxonomists for standard genome sequencing and annotation.</title>
        <authorList>
            <consortium name="The Broad Institute Genomics Platform"/>
            <consortium name="The Broad Institute Genome Sequencing Center for Infectious Disease"/>
            <person name="Wu L."/>
            <person name="Ma J."/>
        </authorList>
    </citation>
    <scope>NUCLEOTIDE SEQUENCE [LARGE SCALE GENOMIC DNA]</scope>
    <source>
        <strain evidence="13">CGMCC 1.15480</strain>
    </source>
</reference>
<dbReference type="SUPFAM" id="SSF69318">
    <property type="entry name" value="Integrin alpha N-terminal domain"/>
    <property type="match status" value="1"/>
</dbReference>
<evidence type="ECO:0000256" key="4">
    <source>
        <dbReference type="ARBA" id="ARBA00022729"/>
    </source>
</evidence>
<evidence type="ECO:0000256" key="3">
    <source>
        <dbReference type="ARBA" id="ARBA00022670"/>
    </source>
</evidence>
<dbReference type="InterPro" id="IPR023828">
    <property type="entry name" value="Peptidase_S8_Ser-AS"/>
</dbReference>
<dbReference type="PROSITE" id="PS00136">
    <property type="entry name" value="SUBTILASE_ASP"/>
    <property type="match status" value="1"/>
</dbReference>
<dbReference type="Pfam" id="PF02225">
    <property type="entry name" value="PA"/>
    <property type="match status" value="1"/>
</dbReference>
<evidence type="ECO:0000256" key="6">
    <source>
        <dbReference type="ARBA" id="ARBA00022825"/>
    </source>
</evidence>
<dbReference type="Pfam" id="PF00082">
    <property type="entry name" value="Peptidase_S8"/>
    <property type="match status" value="1"/>
</dbReference>
<evidence type="ECO:0000313" key="12">
    <source>
        <dbReference type="EMBL" id="GGC90378.1"/>
    </source>
</evidence>
<dbReference type="PROSITE" id="PS00138">
    <property type="entry name" value="SUBTILASE_SER"/>
    <property type="match status" value="1"/>
</dbReference>
<dbReference type="RefSeq" id="WP_229659876.1">
    <property type="nucleotide sequence ID" value="NZ_BMJI01000008.1"/>
</dbReference>
<dbReference type="Proteomes" id="UP000597761">
    <property type="component" value="Unassembled WGS sequence"/>
</dbReference>
<feature type="active site" description="Charge relay system" evidence="7">
    <location>
        <position position="237"/>
    </location>
</feature>
<evidence type="ECO:0000256" key="2">
    <source>
        <dbReference type="ARBA" id="ARBA00022512"/>
    </source>
</evidence>
<keyword evidence="13" id="KW-1185">Reference proteome</keyword>
<feature type="domain" description="Peptidase S8/S53" evidence="10">
    <location>
        <begin position="154"/>
        <end position="633"/>
    </location>
</feature>
<dbReference type="CDD" id="cd07474">
    <property type="entry name" value="Peptidases_S8_subtilisin_Vpr-like"/>
    <property type="match status" value="1"/>
</dbReference>
<evidence type="ECO:0000259" key="10">
    <source>
        <dbReference type="Pfam" id="PF00082"/>
    </source>
</evidence>
<dbReference type="InterPro" id="IPR028994">
    <property type="entry name" value="Integrin_alpha_N"/>
</dbReference>
<evidence type="ECO:0000256" key="5">
    <source>
        <dbReference type="ARBA" id="ARBA00022801"/>
    </source>
</evidence>
<evidence type="ECO:0000256" key="1">
    <source>
        <dbReference type="ARBA" id="ARBA00011073"/>
    </source>
</evidence>
<dbReference type="PROSITE" id="PS51892">
    <property type="entry name" value="SUBTILASE"/>
    <property type="match status" value="1"/>
</dbReference>
<dbReference type="PANTHER" id="PTHR43806:SF11">
    <property type="entry name" value="CEREVISIN-RELATED"/>
    <property type="match status" value="1"/>
</dbReference>
<keyword evidence="2" id="KW-0964">Secreted</keyword>
<dbReference type="InterPro" id="IPR015500">
    <property type="entry name" value="Peptidase_S8_subtilisin-rel"/>
</dbReference>
<dbReference type="SUPFAM" id="SSF52743">
    <property type="entry name" value="Subtilisin-like"/>
    <property type="match status" value="1"/>
</dbReference>
<protein>
    <submittedName>
        <fullName evidence="12">Peptidase S8</fullName>
    </submittedName>
</protein>
<name>A0ABQ1P7F9_9MICC</name>
<comment type="similarity">
    <text evidence="1 7 8">Belongs to the peptidase S8 family.</text>
</comment>
<feature type="compositionally biased region" description="Polar residues" evidence="9">
    <location>
        <begin position="550"/>
        <end position="560"/>
    </location>
</feature>